<dbReference type="GO" id="GO:0006355">
    <property type="term" value="P:regulation of DNA-templated transcription"/>
    <property type="evidence" value="ECO:0007669"/>
    <property type="project" value="InterPro"/>
</dbReference>
<feature type="transmembrane region" description="Helical" evidence="4">
    <location>
        <begin position="73"/>
        <end position="92"/>
    </location>
</feature>
<feature type="domain" description="HTH luxR-type" evidence="5">
    <location>
        <begin position="178"/>
        <end position="243"/>
    </location>
</feature>
<keyword evidence="4" id="KW-1133">Transmembrane helix</keyword>
<evidence type="ECO:0000256" key="2">
    <source>
        <dbReference type="ARBA" id="ARBA00023125"/>
    </source>
</evidence>
<keyword evidence="1" id="KW-0805">Transcription regulation</keyword>
<organism evidence="6 7">
    <name type="scientific">Virgisporangium aurantiacum</name>
    <dbReference type="NCBI Taxonomy" id="175570"/>
    <lineage>
        <taxon>Bacteria</taxon>
        <taxon>Bacillati</taxon>
        <taxon>Actinomycetota</taxon>
        <taxon>Actinomycetes</taxon>
        <taxon>Micromonosporales</taxon>
        <taxon>Micromonosporaceae</taxon>
        <taxon>Virgisporangium</taxon>
    </lineage>
</organism>
<name>A0A8J4DZ89_9ACTN</name>
<evidence type="ECO:0000256" key="3">
    <source>
        <dbReference type="ARBA" id="ARBA00023163"/>
    </source>
</evidence>
<dbReference type="Pfam" id="PF00196">
    <property type="entry name" value="GerE"/>
    <property type="match status" value="1"/>
</dbReference>
<keyword evidence="2" id="KW-0238">DNA-binding</keyword>
<dbReference type="PANTHER" id="PTHR44688">
    <property type="entry name" value="DNA-BINDING TRANSCRIPTIONAL ACTIVATOR DEVR_DOSR"/>
    <property type="match status" value="1"/>
</dbReference>
<evidence type="ECO:0000256" key="4">
    <source>
        <dbReference type="SAM" id="Phobius"/>
    </source>
</evidence>
<reference evidence="6" key="1">
    <citation type="submission" date="2021-01" db="EMBL/GenBank/DDBJ databases">
        <title>Whole genome shotgun sequence of Virgisporangium aurantiacum NBRC 16421.</title>
        <authorList>
            <person name="Komaki H."/>
            <person name="Tamura T."/>
        </authorList>
    </citation>
    <scope>NUCLEOTIDE SEQUENCE</scope>
    <source>
        <strain evidence="6">NBRC 16421</strain>
    </source>
</reference>
<dbReference type="Pfam" id="PF13239">
    <property type="entry name" value="2TM"/>
    <property type="match status" value="1"/>
</dbReference>
<dbReference type="InterPro" id="IPR025698">
    <property type="entry name" value="2TM_dom"/>
</dbReference>
<dbReference type="InterPro" id="IPR036388">
    <property type="entry name" value="WH-like_DNA-bd_sf"/>
</dbReference>
<sequence length="248" mass="27026">MNGHHRLSDADRAAAVERLAEHETAGRLTANEVRDRSAAVRTARTRAELGRVFADLPADRSLRRAWRDRGWRAHALVFAVITTATVLVWLVVRNPHPPPRDYGADYWWPLWFALAWATAVLLHLVWAAGVGWRPGPVDAHGHVSADEPSSTAPALTRVISNPPMAGSAPGPQPPTDADVALLGRLTSREREVLALVGEGRANRDIAAALYISERTARTHVSNILRKLELSSRTQAAILANRAGPFTAP</sequence>
<dbReference type="InterPro" id="IPR000792">
    <property type="entry name" value="Tscrpt_reg_LuxR_C"/>
</dbReference>
<dbReference type="PROSITE" id="PS50043">
    <property type="entry name" value="HTH_LUXR_2"/>
    <property type="match status" value="1"/>
</dbReference>
<dbReference type="Gene3D" id="1.10.10.10">
    <property type="entry name" value="Winged helix-like DNA-binding domain superfamily/Winged helix DNA-binding domain"/>
    <property type="match status" value="1"/>
</dbReference>
<dbReference type="Pfam" id="PF08044">
    <property type="entry name" value="DUF1707"/>
    <property type="match status" value="1"/>
</dbReference>
<dbReference type="CDD" id="cd06170">
    <property type="entry name" value="LuxR_C_like"/>
    <property type="match status" value="1"/>
</dbReference>
<dbReference type="InterPro" id="IPR012551">
    <property type="entry name" value="DUF1707_SHOCT-like"/>
</dbReference>
<dbReference type="RefSeq" id="WP_203992903.1">
    <property type="nucleotide sequence ID" value="NZ_BOPG01000021.1"/>
</dbReference>
<gene>
    <name evidence="6" type="ORF">Vau01_032200</name>
</gene>
<feature type="transmembrane region" description="Helical" evidence="4">
    <location>
        <begin position="112"/>
        <end position="132"/>
    </location>
</feature>
<accession>A0A8J4DZ89</accession>
<protein>
    <recommendedName>
        <fullName evidence="5">HTH luxR-type domain-containing protein</fullName>
    </recommendedName>
</protein>
<proteinExistence type="predicted"/>
<dbReference type="SMART" id="SM00421">
    <property type="entry name" value="HTH_LUXR"/>
    <property type="match status" value="1"/>
</dbReference>
<dbReference type="InterPro" id="IPR016032">
    <property type="entry name" value="Sig_transdc_resp-reg_C-effctor"/>
</dbReference>
<keyword evidence="7" id="KW-1185">Reference proteome</keyword>
<evidence type="ECO:0000259" key="5">
    <source>
        <dbReference type="PROSITE" id="PS50043"/>
    </source>
</evidence>
<keyword evidence="4" id="KW-0472">Membrane</keyword>
<evidence type="ECO:0000313" key="7">
    <source>
        <dbReference type="Proteomes" id="UP000612585"/>
    </source>
</evidence>
<dbReference type="EMBL" id="BOPG01000021">
    <property type="protein sequence ID" value="GIJ55704.1"/>
    <property type="molecule type" value="Genomic_DNA"/>
</dbReference>
<dbReference type="AlphaFoldDB" id="A0A8J4DZ89"/>
<comment type="caution">
    <text evidence="6">The sequence shown here is derived from an EMBL/GenBank/DDBJ whole genome shotgun (WGS) entry which is preliminary data.</text>
</comment>
<evidence type="ECO:0000256" key="1">
    <source>
        <dbReference type="ARBA" id="ARBA00023015"/>
    </source>
</evidence>
<dbReference type="PANTHER" id="PTHR44688:SF16">
    <property type="entry name" value="DNA-BINDING TRANSCRIPTIONAL ACTIVATOR DEVR_DOSR"/>
    <property type="match status" value="1"/>
</dbReference>
<evidence type="ECO:0000313" key="6">
    <source>
        <dbReference type="EMBL" id="GIJ55704.1"/>
    </source>
</evidence>
<dbReference type="PRINTS" id="PR00038">
    <property type="entry name" value="HTHLUXR"/>
</dbReference>
<dbReference type="SUPFAM" id="SSF46894">
    <property type="entry name" value="C-terminal effector domain of the bipartite response regulators"/>
    <property type="match status" value="1"/>
</dbReference>
<dbReference type="Proteomes" id="UP000612585">
    <property type="component" value="Unassembled WGS sequence"/>
</dbReference>
<keyword evidence="3" id="KW-0804">Transcription</keyword>
<keyword evidence="4" id="KW-0812">Transmembrane</keyword>
<dbReference type="GO" id="GO:0003677">
    <property type="term" value="F:DNA binding"/>
    <property type="evidence" value="ECO:0007669"/>
    <property type="project" value="UniProtKB-KW"/>
</dbReference>